<proteinExistence type="predicted"/>
<feature type="transmembrane region" description="Helical" evidence="1">
    <location>
        <begin position="107"/>
        <end position="130"/>
    </location>
</feature>
<feature type="transmembrane region" description="Helical" evidence="1">
    <location>
        <begin position="298"/>
        <end position="321"/>
    </location>
</feature>
<keyword evidence="1" id="KW-1133">Transmembrane helix</keyword>
<name>A0A3S5F5Y0_ACTPL</name>
<dbReference type="RefSeq" id="WP_005618990.1">
    <property type="nucleotide sequence ID" value="NZ_CP079921.1"/>
</dbReference>
<organism evidence="2 3">
    <name type="scientific">Actinobacillus pleuropneumoniae</name>
    <name type="common">Haemophilus pleuropneumoniae</name>
    <dbReference type="NCBI Taxonomy" id="715"/>
    <lineage>
        <taxon>Bacteria</taxon>
        <taxon>Pseudomonadati</taxon>
        <taxon>Pseudomonadota</taxon>
        <taxon>Gammaproteobacteria</taxon>
        <taxon>Pasteurellales</taxon>
        <taxon>Pasteurellaceae</taxon>
        <taxon>Actinobacillus</taxon>
    </lineage>
</organism>
<feature type="transmembrane region" description="Helical" evidence="1">
    <location>
        <begin position="150"/>
        <end position="169"/>
    </location>
</feature>
<feature type="transmembrane region" description="Helical" evidence="1">
    <location>
        <begin position="333"/>
        <end position="350"/>
    </location>
</feature>
<dbReference type="AlphaFoldDB" id="A0A3S5F5Y0"/>
<feature type="transmembrane region" description="Helical" evidence="1">
    <location>
        <begin position="43"/>
        <end position="69"/>
    </location>
</feature>
<evidence type="ECO:0008006" key="4">
    <source>
        <dbReference type="Google" id="ProtNLM"/>
    </source>
</evidence>
<feature type="transmembrane region" description="Helical" evidence="1">
    <location>
        <begin position="356"/>
        <end position="374"/>
    </location>
</feature>
<dbReference type="EMBL" id="LR134515">
    <property type="protein sequence ID" value="VEJ17431.1"/>
    <property type="molecule type" value="Genomic_DNA"/>
</dbReference>
<keyword evidence="1" id="KW-0812">Transmembrane</keyword>
<accession>A0A3S5F5Y0</accession>
<reference evidence="2 3" key="1">
    <citation type="submission" date="2018-12" db="EMBL/GenBank/DDBJ databases">
        <authorList>
            <consortium name="Pathogen Informatics"/>
        </authorList>
    </citation>
    <scope>NUCLEOTIDE SEQUENCE [LARGE SCALE GENOMIC DNA]</scope>
    <source>
        <strain evidence="2 3">NCTC10976</strain>
    </source>
</reference>
<evidence type="ECO:0000313" key="3">
    <source>
        <dbReference type="Proteomes" id="UP000275510"/>
    </source>
</evidence>
<feature type="transmembrane region" description="Helical" evidence="1">
    <location>
        <begin position="176"/>
        <end position="193"/>
    </location>
</feature>
<keyword evidence="1" id="KW-0472">Membrane</keyword>
<protein>
    <recommendedName>
        <fullName evidence="4">Wzy</fullName>
    </recommendedName>
</protein>
<dbReference type="Proteomes" id="UP000275510">
    <property type="component" value="Chromosome"/>
</dbReference>
<evidence type="ECO:0000256" key="1">
    <source>
        <dbReference type="SAM" id="Phobius"/>
    </source>
</evidence>
<sequence length="378" mass="45319">MNSLVYRIDIRTLIFSIFYFTFLVSDFLLLAQDGTITKDIIKWVKLFSLLPLLLLIFKLPLNLLILGFFTIMISAFYSIYTGDSFLLYICLLMSFSYKVNFNFLFKIGLYLTSILVVLILTYFFFEYFLIGDSHFVYDATYWFKRYTFNFDNPNAFPMRIFVFFIFYILHVGKLRLFDTFLFVILFGIVFYFSNSRTAFYIFILCVLTIHFNQVFNVLNNTFVKLLINNSIIFITIFSIWSAIYYQDYYSYLEPINKILSKRIYFANEAYKSLGFEFYPRNIKWWIEESDWHIIDNGYVYLFISGGLLVGNLFIFSITWLMYRLNKFNLSNEAILLMFSMLYLLSESHFINIFYNIPILLLAIFINKTNIVRYLECKK</sequence>
<evidence type="ECO:0000313" key="2">
    <source>
        <dbReference type="EMBL" id="VEJ17431.1"/>
    </source>
</evidence>
<feature type="transmembrane region" description="Helical" evidence="1">
    <location>
        <begin position="75"/>
        <end position="95"/>
    </location>
</feature>
<feature type="transmembrane region" description="Helical" evidence="1">
    <location>
        <begin position="225"/>
        <end position="245"/>
    </location>
</feature>
<feature type="transmembrane region" description="Helical" evidence="1">
    <location>
        <begin position="12"/>
        <end position="31"/>
    </location>
</feature>
<gene>
    <name evidence="2" type="ORF">NCTC10976_01562</name>
</gene>